<evidence type="ECO:0000256" key="7">
    <source>
        <dbReference type="SAM" id="MobiDB-lite"/>
    </source>
</evidence>
<keyword evidence="3 5" id="KW-0378">Hydrolase</keyword>
<feature type="domain" description="Acylphosphatase-like" evidence="8">
    <location>
        <begin position="48"/>
        <end position="138"/>
    </location>
</feature>
<comment type="similarity">
    <text evidence="1 6">Belongs to the acylphosphatase family.</text>
</comment>
<evidence type="ECO:0000313" key="10">
    <source>
        <dbReference type="Proteomes" id="UP000007798"/>
    </source>
</evidence>
<dbReference type="InterPro" id="IPR020456">
    <property type="entry name" value="Acylphosphatase"/>
</dbReference>
<dbReference type="Proteomes" id="UP000007798">
    <property type="component" value="Unassembled WGS sequence"/>
</dbReference>
<dbReference type="AlphaFoldDB" id="B4NL34"/>
<feature type="active site" evidence="5">
    <location>
        <position position="81"/>
    </location>
</feature>
<feature type="region of interest" description="Disordered" evidence="7">
    <location>
        <begin position="1"/>
        <end position="29"/>
    </location>
</feature>
<accession>B4NL34</accession>
<dbReference type="KEGG" id="dwi:6651697"/>
<proteinExistence type="inferred from homology"/>
<dbReference type="Gene3D" id="3.30.70.100">
    <property type="match status" value="1"/>
</dbReference>
<evidence type="ECO:0000313" key="9">
    <source>
        <dbReference type="EMBL" id="EDW84237.1"/>
    </source>
</evidence>
<dbReference type="EC" id="3.6.1.7" evidence="2 5"/>
<feature type="active site" evidence="5">
    <location>
        <position position="63"/>
    </location>
</feature>
<comment type="catalytic activity">
    <reaction evidence="4 5">
        <text>an acyl phosphate + H2O = a carboxylate + phosphate + H(+)</text>
        <dbReference type="Rhea" id="RHEA:14965"/>
        <dbReference type="ChEBI" id="CHEBI:15377"/>
        <dbReference type="ChEBI" id="CHEBI:15378"/>
        <dbReference type="ChEBI" id="CHEBI:29067"/>
        <dbReference type="ChEBI" id="CHEBI:43474"/>
        <dbReference type="ChEBI" id="CHEBI:59918"/>
        <dbReference type="EC" id="3.6.1.7"/>
    </reaction>
</comment>
<dbReference type="InterPro" id="IPR036046">
    <property type="entry name" value="Acylphosphatase-like_dom_sf"/>
</dbReference>
<feature type="compositionally biased region" description="Polar residues" evidence="7">
    <location>
        <begin position="1"/>
        <end position="10"/>
    </location>
</feature>
<sequence length="139" mass="15898">MGTKDAATQTFRRKRAPPPLKAPESPNRSVQINSGSFFPLPEDKTIYNCSFEIFGIVQGVSFRMYTLRKATKLGVFGWCKNTLDDTVKGEIEGYARPFDAMRLWLQYSGSPTSRIDKCIFGETKKLTKFTYQDFTIRMD</sequence>
<dbReference type="PRINTS" id="PR00112">
    <property type="entry name" value="ACYLPHPHTASE"/>
</dbReference>
<evidence type="ECO:0000256" key="5">
    <source>
        <dbReference type="PROSITE-ProRule" id="PRU00520"/>
    </source>
</evidence>
<dbReference type="InParanoid" id="B4NL34"/>
<dbReference type="Pfam" id="PF00708">
    <property type="entry name" value="Acylphosphatase"/>
    <property type="match status" value="1"/>
</dbReference>
<dbReference type="GO" id="GO:0003998">
    <property type="term" value="F:acylphosphatase activity"/>
    <property type="evidence" value="ECO:0007669"/>
    <property type="project" value="UniProtKB-EC"/>
</dbReference>
<evidence type="ECO:0000256" key="1">
    <source>
        <dbReference type="ARBA" id="ARBA00005614"/>
    </source>
</evidence>
<dbReference type="PANTHER" id="PTHR10029:SF3">
    <property type="entry name" value="ACYLPHOSPHATASE-RELATED"/>
    <property type="match status" value="1"/>
</dbReference>
<dbReference type="PROSITE" id="PS51160">
    <property type="entry name" value="ACYLPHOSPHATASE_3"/>
    <property type="match status" value="1"/>
</dbReference>
<dbReference type="FunFam" id="3.30.70.100:FF:000011">
    <property type="entry name" value="Acylphosphatase"/>
    <property type="match status" value="1"/>
</dbReference>
<dbReference type="FunCoup" id="B4NL34">
    <property type="interactions" value="41"/>
</dbReference>
<gene>
    <name evidence="9" type="primary">Dwil\GK14028</name>
    <name evidence="9" type="ORF">Dwil_GK14028</name>
</gene>
<evidence type="ECO:0000256" key="4">
    <source>
        <dbReference type="ARBA" id="ARBA00047645"/>
    </source>
</evidence>
<dbReference type="SUPFAM" id="SSF54975">
    <property type="entry name" value="Acylphosphatase/BLUF domain-like"/>
    <property type="match status" value="1"/>
</dbReference>
<dbReference type="eggNOG" id="KOG3360">
    <property type="taxonomic scope" value="Eukaryota"/>
</dbReference>
<evidence type="ECO:0000259" key="8">
    <source>
        <dbReference type="PROSITE" id="PS51160"/>
    </source>
</evidence>
<dbReference type="STRING" id="7260.B4NL34"/>
<dbReference type="PANTHER" id="PTHR10029">
    <property type="entry name" value="ACYLPHOSPHATASE"/>
    <property type="match status" value="1"/>
</dbReference>
<evidence type="ECO:0000256" key="3">
    <source>
        <dbReference type="ARBA" id="ARBA00022801"/>
    </source>
</evidence>
<name>B4NL34_DROWI</name>
<dbReference type="PhylomeDB" id="B4NL34"/>
<dbReference type="HOGENOM" id="CLU_141932_0_0_1"/>
<dbReference type="InterPro" id="IPR017968">
    <property type="entry name" value="Acylphosphatase_CS"/>
</dbReference>
<protein>
    <recommendedName>
        <fullName evidence="2 5">acylphosphatase</fullName>
        <ecNumber evidence="2 5">3.6.1.7</ecNumber>
    </recommendedName>
</protein>
<evidence type="ECO:0000256" key="2">
    <source>
        <dbReference type="ARBA" id="ARBA00012150"/>
    </source>
</evidence>
<reference evidence="9 10" key="1">
    <citation type="journal article" date="2007" name="Nature">
        <title>Evolution of genes and genomes on the Drosophila phylogeny.</title>
        <authorList>
            <consortium name="Drosophila 12 Genomes Consortium"/>
            <person name="Clark A.G."/>
            <person name="Eisen M.B."/>
            <person name="Smith D.R."/>
            <person name="Bergman C.M."/>
            <person name="Oliver B."/>
            <person name="Markow T.A."/>
            <person name="Kaufman T.C."/>
            <person name="Kellis M."/>
            <person name="Gelbart W."/>
            <person name="Iyer V.N."/>
            <person name="Pollard D.A."/>
            <person name="Sackton T.B."/>
            <person name="Larracuente A.M."/>
            <person name="Singh N.D."/>
            <person name="Abad J.P."/>
            <person name="Abt D.N."/>
            <person name="Adryan B."/>
            <person name="Aguade M."/>
            <person name="Akashi H."/>
            <person name="Anderson W.W."/>
            <person name="Aquadro C.F."/>
            <person name="Ardell D.H."/>
            <person name="Arguello R."/>
            <person name="Artieri C.G."/>
            <person name="Barbash D.A."/>
            <person name="Barker D."/>
            <person name="Barsanti P."/>
            <person name="Batterham P."/>
            <person name="Batzoglou S."/>
            <person name="Begun D."/>
            <person name="Bhutkar A."/>
            <person name="Blanco E."/>
            <person name="Bosak S.A."/>
            <person name="Bradley R.K."/>
            <person name="Brand A.D."/>
            <person name="Brent M.R."/>
            <person name="Brooks A.N."/>
            <person name="Brown R.H."/>
            <person name="Butlin R.K."/>
            <person name="Caggese C."/>
            <person name="Calvi B.R."/>
            <person name="Bernardo de Carvalho A."/>
            <person name="Caspi A."/>
            <person name="Castrezana S."/>
            <person name="Celniker S.E."/>
            <person name="Chang J.L."/>
            <person name="Chapple C."/>
            <person name="Chatterji S."/>
            <person name="Chinwalla A."/>
            <person name="Civetta A."/>
            <person name="Clifton S.W."/>
            <person name="Comeron J.M."/>
            <person name="Costello J.C."/>
            <person name="Coyne J.A."/>
            <person name="Daub J."/>
            <person name="David R.G."/>
            <person name="Delcher A.L."/>
            <person name="Delehaunty K."/>
            <person name="Do C.B."/>
            <person name="Ebling H."/>
            <person name="Edwards K."/>
            <person name="Eickbush T."/>
            <person name="Evans J.D."/>
            <person name="Filipski A."/>
            <person name="Findeiss S."/>
            <person name="Freyhult E."/>
            <person name="Fulton L."/>
            <person name="Fulton R."/>
            <person name="Garcia A.C."/>
            <person name="Gardiner A."/>
            <person name="Garfield D.A."/>
            <person name="Garvin B.E."/>
            <person name="Gibson G."/>
            <person name="Gilbert D."/>
            <person name="Gnerre S."/>
            <person name="Godfrey J."/>
            <person name="Good R."/>
            <person name="Gotea V."/>
            <person name="Gravely B."/>
            <person name="Greenberg A.J."/>
            <person name="Griffiths-Jones S."/>
            <person name="Gross S."/>
            <person name="Guigo R."/>
            <person name="Gustafson E.A."/>
            <person name="Haerty W."/>
            <person name="Hahn M.W."/>
            <person name="Halligan D.L."/>
            <person name="Halpern A.L."/>
            <person name="Halter G.M."/>
            <person name="Han M.V."/>
            <person name="Heger A."/>
            <person name="Hillier L."/>
            <person name="Hinrichs A.S."/>
            <person name="Holmes I."/>
            <person name="Hoskins R.A."/>
            <person name="Hubisz M.J."/>
            <person name="Hultmark D."/>
            <person name="Huntley M.A."/>
            <person name="Jaffe D.B."/>
            <person name="Jagadeeshan S."/>
            <person name="Jeck W.R."/>
            <person name="Johnson J."/>
            <person name="Jones C.D."/>
            <person name="Jordan W.C."/>
            <person name="Karpen G.H."/>
            <person name="Kataoka E."/>
            <person name="Keightley P.D."/>
            <person name="Kheradpour P."/>
            <person name="Kirkness E.F."/>
            <person name="Koerich L.B."/>
            <person name="Kristiansen K."/>
            <person name="Kudrna D."/>
            <person name="Kulathinal R.J."/>
            <person name="Kumar S."/>
            <person name="Kwok R."/>
            <person name="Lander E."/>
            <person name="Langley C.H."/>
            <person name="Lapoint R."/>
            <person name="Lazzaro B.P."/>
            <person name="Lee S.J."/>
            <person name="Levesque L."/>
            <person name="Li R."/>
            <person name="Lin C.F."/>
            <person name="Lin M.F."/>
            <person name="Lindblad-Toh K."/>
            <person name="Llopart A."/>
            <person name="Long M."/>
            <person name="Low L."/>
            <person name="Lozovsky E."/>
            <person name="Lu J."/>
            <person name="Luo M."/>
            <person name="Machado C.A."/>
            <person name="Makalowski W."/>
            <person name="Marzo M."/>
            <person name="Matsuda M."/>
            <person name="Matzkin L."/>
            <person name="McAllister B."/>
            <person name="McBride C.S."/>
            <person name="McKernan B."/>
            <person name="McKernan K."/>
            <person name="Mendez-Lago M."/>
            <person name="Minx P."/>
            <person name="Mollenhauer M.U."/>
            <person name="Montooth K."/>
            <person name="Mount S.M."/>
            <person name="Mu X."/>
            <person name="Myers E."/>
            <person name="Negre B."/>
            <person name="Newfeld S."/>
            <person name="Nielsen R."/>
            <person name="Noor M.A."/>
            <person name="O'Grady P."/>
            <person name="Pachter L."/>
            <person name="Papaceit M."/>
            <person name="Parisi M.J."/>
            <person name="Parisi M."/>
            <person name="Parts L."/>
            <person name="Pedersen J.S."/>
            <person name="Pesole G."/>
            <person name="Phillippy A.M."/>
            <person name="Ponting C.P."/>
            <person name="Pop M."/>
            <person name="Porcelli D."/>
            <person name="Powell J.R."/>
            <person name="Prohaska S."/>
            <person name="Pruitt K."/>
            <person name="Puig M."/>
            <person name="Quesneville H."/>
            <person name="Ram K.R."/>
            <person name="Rand D."/>
            <person name="Rasmussen M.D."/>
            <person name="Reed L.K."/>
            <person name="Reenan R."/>
            <person name="Reily A."/>
            <person name="Remington K.A."/>
            <person name="Rieger T.T."/>
            <person name="Ritchie M.G."/>
            <person name="Robin C."/>
            <person name="Rogers Y.H."/>
            <person name="Rohde C."/>
            <person name="Rozas J."/>
            <person name="Rubenfield M.J."/>
            <person name="Ruiz A."/>
            <person name="Russo S."/>
            <person name="Salzberg S.L."/>
            <person name="Sanchez-Gracia A."/>
            <person name="Saranga D.J."/>
            <person name="Sato H."/>
            <person name="Schaeffer S.W."/>
            <person name="Schatz M.C."/>
            <person name="Schlenke T."/>
            <person name="Schwartz R."/>
            <person name="Segarra C."/>
            <person name="Singh R.S."/>
            <person name="Sirot L."/>
            <person name="Sirota M."/>
            <person name="Sisneros N.B."/>
            <person name="Smith C.D."/>
            <person name="Smith T.F."/>
            <person name="Spieth J."/>
            <person name="Stage D.E."/>
            <person name="Stark A."/>
            <person name="Stephan W."/>
            <person name="Strausberg R.L."/>
            <person name="Strempel S."/>
            <person name="Sturgill D."/>
            <person name="Sutton G."/>
            <person name="Sutton G.G."/>
            <person name="Tao W."/>
            <person name="Teichmann S."/>
            <person name="Tobari Y.N."/>
            <person name="Tomimura Y."/>
            <person name="Tsolas J.M."/>
            <person name="Valente V.L."/>
            <person name="Venter E."/>
            <person name="Venter J.C."/>
            <person name="Vicario S."/>
            <person name="Vieira F.G."/>
            <person name="Vilella A.J."/>
            <person name="Villasante A."/>
            <person name="Walenz B."/>
            <person name="Wang J."/>
            <person name="Wasserman M."/>
            <person name="Watts T."/>
            <person name="Wilson D."/>
            <person name="Wilson R.K."/>
            <person name="Wing R.A."/>
            <person name="Wolfner M.F."/>
            <person name="Wong A."/>
            <person name="Wong G.K."/>
            <person name="Wu C.I."/>
            <person name="Wu G."/>
            <person name="Yamamoto D."/>
            <person name="Yang H.P."/>
            <person name="Yang S.P."/>
            <person name="Yorke J.A."/>
            <person name="Yoshida K."/>
            <person name="Zdobnov E."/>
            <person name="Zhang P."/>
            <person name="Zhang Y."/>
            <person name="Zimin A.V."/>
            <person name="Baldwin J."/>
            <person name="Abdouelleil A."/>
            <person name="Abdulkadir J."/>
            <person name="Abebe A."/>
            <person name="Abera B."/>
            <person name="Abreu J."/>
            <person name="Acer S.C."/>
            <person name="Aftuck L."/>
            <person name="Alexander A."/>
            <person name="An P."/>
            <person name="Anderson E."/>
            <person name="Anderson S."/>
            <person name="Arachi H."/>
            <person name="Azer M."/>
            <person name="Bachantsang P."/>
            <person name="Barry A."/>
            <person name="Bayul T."/>
            <person name="Berlin A."/>
            <person name="Bessette D."/>
            <person name="Bloom T."/>
            <person name="Blye J."/>
            <person name="Boguslavskiy L."/>
            <person name="Bonnet C."/>
            <person name="Boukhgalter B."/>
            <person name="Bourzgui I."/>
            <person name="Brown A."/>
            <person name="Cahill P."/>
            <person name="Channer S."/>
            <person name="Cheshatsang Y."/>
            <person name="Chuda L."/>
            <person name="Citroen M."/>
            <person name="Collymore A."/>
            <person name="Cooke P."/>
            <person name="Costello M."/>
            <person name="D'Aco K."/>
            <person name="Daza R."/>
            <person name="De Haan G."/>
            <person name="DeGray S."/>
            <person name="DeMaso C."/>
            <person name="Dhargay N."/>
            <person name="Dooley K."/>
            <person name="Dooley E."/>
            <person name="Doricent M."/>
            <person name="Dorje P."/>
            <person name="Dorjee K."/>
            <person name="Dupes A."/>
            <person name="Elong R."/>
            <person name="Falk J."/>
            <person name="Farina A."/>
            <person name="Faro S."/>
            <person name="Ferguson D."/>
            <person name="Fisher S."/>
            <person name="Foley C.D."/>
            <person name="Franke A."/>
            <person name="Friedrich D."/>
            <person name="Gadbois L."/>
            <person name="Gearin G."/>
            <person name="Gearin C.R."/>
            <person name="Giannoukos G."/>
            <person name="Goode T."/>
            <person name="Graham J."/>
            <person name="Grandbois E."/>
            <person name="Grewal S."/>
            <person name="Gyaltsen K."/>
            <person name="Hafez N."/>
            <person name="Hagos B."/>
            <person name="Hall J."/>
            <person name="Henson C."/>
            <person name="Hollinger A."/>
            <person name="Honan T."/>
            <person name="Huard M.D."/>
            <person name="Hughes L."/>
            <person name="Hurhula B."/>
            <person name="Husby M.E."/>
            <person name="Kamat A."/>
            <person name="Kanga B."/>
            <person name="Kashin S."/>
            <person name="Khazanovich D."/>
            <person name="Kisner P."/>
            <person name="Lance K."/>
            <person name="Lara M."/>
            <person name="Lee W."/>
            <person name="Lennon N."/>
            <person name="Letendre F."/>
            <person name="LeVine R."/>
            <person name="Lipovsky A."/>
            <person name="Liu X."/>
            <person name="Liu J."/>
            <person name="Liu S."/>
            <person name="Lokyitsang T."/>
            <person name="Lokyitsang Y."/>
            <person name="Lubonja R."/>
            <person name="Lui A."/>
            <person name="MacDonald P."/>
            <person name="Magnisalis V."/>
            <person name="Maru K."/>
            <person name="Matthews C."/>
            <person name="McCusker W."/>
            <person name="McDonough S."/>
            <person name="Mehta T."/>
            <person name="Meldrim J."/>
            <person name="Meneus L."/>
            <person name="Mihai O."/>
            <person name="Mihalev A."/>
            <person name="Mihova T."/>
            <person name="Mittelman R."/>
            <person name="Mlenga V."/>
            <person name="Montmayeur A."/>
            <person name="Mulrain L."/>
            <person name="Navidi A."/>
            <person name="Naylor J."/>
            <person name="Negash T."/>
            <person name="Nguyen T."/>
            <person name="Nguyen N."/>
            <person name="Nicol R."/>
            <person name="Norbu C."/>
            <person name="Norbu N."/>
            <person name="Novod N."/>
            <person name="O'Neill B."/>
            <person name="Osman S."/>
            <person name="Markiewicz E."/>
            <person name="Oyono O.L."/>
            <person name="Patti C."/>
            <person name="Phunkhang P."/>
            <person name="Pierre F."/>
            <person name="Priest M."/>
            <person name="Raghuraman S."/>
            <person name="Rege F."/>
            <person name="Reyes R."/>
            <person name="Rise C."/>
            <person name="Rogov P."/>
            <person name="Ross K."/>
            <person name="Ryan E."/>
            <person name="Settipalli S."/>
            <person name="Shea T."/>
            <person name="Sherpa N."/>
            <person name="Shi L."/>
            <person name="Shih D."/>
            <person name="Sparrow T."/>
            <person name="Spaulding J."/>
            <person name="Stalker J."/>
            <person name="Stange-Thomann N."/>
            <person name="Stavropoulos S."/>
            <person name="Stone C."/>
            <person name="Strader C."/>
            <person name="Tesfaye S."/>
            <person name="Thomson T."/>
            <person name="Thoulutsang Y."/>
            <person name="Thoulutsang D."/>
            <person name="Topham K."/>
            <person name="Topping I."/>
            <person name="Tsamla T."/>
            <person name="Vassiliev H."/>
            <person name="Vo A."/>
            <person name="Wangchuk T."/>
            <person name="Wangdi T."/>
            <person name="Weiand M."/>
            <person name="Wilkinson J."/>
            <person name="Wilson A."/>
            <person name="Yadav S."/>
            <person name="Young G."/>
            <person name="Yu Q."/>
            <person name="Zembek L."/>
            <person name="Zhong D."/>
            <person name="Zimmer A."/>
            <person name="Zwirko Z."/>
            <person name="Jaffe D.B."/>
            <person name="Alvarez P."/>
            <person name="Brockman W."/>
            <person name="Butler J."/>
            <person name="Chin C."/>
            <person name="Gnerre S."/>
            <person name="Grabherr M."/>
            <person name="Kleber M."/>
            <person name="Mauceli E."/>
            <person name="MacCallum I."/>
        </authorList>
    </citation>
    <scope>NUCLEOTIDE SEQUENCE [LARGE SCALE GENOMIC DNA]</scope>
    <source>
        <strain evidence="10">Tucson 14030-0811.24</strain>
    </source>
</reference>
<keyword evidence="10" id="KW-1185">Reference proteome</keyword>
<dbReference type="InterPro" id="IPR001792">
    <property type="entry name" value="Acylphosphatase-like_dom"/>
</dbReference>
<dbReference type="EMBL" id="CH964272">
    <property type="protein sequence ID" value="EDW84237.1"/>
    <property type="molecule type" value="Genomic_DNA"/>
</dbReference>
<organism evidence="9 10">
    <name type="scientific">Drosophila willistoni</name>
    <name type="common">Fruit fly</name>
    <dbReference type="NCBI Taxonomy" id="7260"/>
    <lineage>
        <taxon>Eukaryota</taxon>
        <taxon>Metazoa</taxon>
        <taxon>Ecdysozoa</taxon>
        <taxon>Arthropoda</taxon>
        <taxon>Hexapoda</taxon>
        <taxon>Insecta</taxon>
        <taxon>Pterygota</taxon>
        <taxon>Neoptera</taxon>
        <taxon>Endopterygota</taxon>
        <taxon>Diptera</taxon>
        <taxon>Brachycera</taxon>
        <taxon>Muscomorpha</taxon>
        <taxon>Ephydroidea</taxon>
        <taxon>Drosophilidae</taxon>
        <taxon>Drosophila</taxon>
        <taxon>Sophophora</taxon>
    </lineage>
</organism>
<evidence type="ECO:0000256" key="6">
    <source>
        <dbReference type="RuleBase" id="RU004168"/>
    </source>
</evidence>
<dbReference type="OrthoDB" id="7961613at2759"/>
<dbReference type="OMA" id="SHTEFQK"/>
<dbReference type="PROSITE" id="PS00150">
    <property type="entry name" value="ACYLPHOSPHATASE_1"/>
    <property type="match status" value="1"/>
</dbReference>